<evidence type="ECO:0000313" key="5">
    <source>
        <dbReference type="Proteomes" id="UP000232682"/>
    </source>
</evidence>
<keyword evidence="1" id="KW-0812">Transmembrane</keyword>
<dbReference type="EMBL" id="MN539272">
    <property type="protein sequence ID" value="QJQ80351.1"/>
    <property type="molecule type" value="Genomic_RNA"/>
</dbReference>
<reference evidence="2 5" key="1">
    <citation type="journal article" date="2001" name="J. Gen. Virol.">
        <title>Nucleotide sequence, genome organization and phylogenetic analysis of pineapple mealybug wilt-associated virus-2.</title>
        <authorList>
            <person name="Melzer M.J."/>
            <person name="Karasev A.V."/>
            <person name="Sether D.M."/>
            <person name="Hu J.S."/>
        </authorList>
    </citation>
    <scope>NUCLEOTIDE SEQUENCE [LARGE SCALE GENOMIC DNA]</scope>
</reference>
<evidence type="ECO:0000313" key="3">
    <source>
        <dbReference type="EMBL" id="QJQ80351.1"/>
    </source>
</evidence>
<dbReference type="EMBL" id="AF283103">
    <property type="protein sequence ID" value="AAG13947.1"/>
    <property type="molecule type" value="Genomic_DNA"/>
</dbReference>
<keyword evidence="1" id="KW-0472">Membrane</keyword>
<name>Q9DQ83_9CLOS</name>
<proteinExistence type="predicted"/>
<feature type="transmembrane region" description="Helical" evidence="1">
    <location>
        <begin position="12"/>
        <end position="40"/>
    </location>
</feature>
<evidence type="ECO:0000256" key="1">
    <source>
        <dbReference type="SAM" id="Phobius"/>
    </source>
</evidence>
<dbReference type="EMBL" id="MN539273">
    <property type="protein sequence ID" value="QJQ80361.1"/>
    <property type="molecule type" value="Genomic_RNA"/>
</dbReference>
<gene>
    <name evidence="3" type="primary">p6</name>
</gene>
<organism evidence="2 5">
    <name type="scientific">Pineapple mealybug wilt-associated virus 2</name>
    <dbReference type="NCBI Taxonomy" id="136234"/>
    <lineage>
        <taxon>Viruses</taxon>
        <taxon>Riboviria</taxon>
        <taxon>Orthornavirae</taxon>
        <taxon>Kitrinoviricota</taxon>
        <taxon>Alsuviricetes</taxon>
        <taxon>Martellivirales</taxon>
        <taxon>Closteroviridae</taxon>
        <taxon>Ampelovirus</taxon>
        <taxon>Ampelovirus duananas</taxon>
    </lineage>
</organism>
<sequence>MNTNAKKYLLSILLIFVVAIISGETRSLLGLILFLVGFLIQEIIKDINEY</sequence>
<evidence type="ECO:0000313" key="2">
    <source>
        <dbReference type="EMBL" id="AAG13947.1"/>
    </source>
</evidence>
<evidence type="ECO:0000313" key="4">
    <source>
        <dbReference type="EMBL" id="QJQ80361.1"/>
    </source>
</evidence>
<dbReference type="Proteomes" id="UP000232682">
    <property type="component" value="Segment"/>
</dbReference>
<reference evidence="3" key="2">
    <citation type="journal article" date="2020" name="Trop. Plant Pathol.">
        <title>Further genomic characterization of pineapple mealybug wilt-associated viruses using high-throughput sequencing.</title>
        <authorList>
            <person name="Green J.C."/>
            <person name="Rwahnih M.A."/>
            <person name="Olmedo-Velarde A."/>
            <person name="Melzer M.J."/>
            <person name="Hamim I."/>
            <person name="Borth W.B."/>
            <person name="Brower T.M."/>
            <person name="Hu J.S."/>
        </authorList>
    </citation>
    <scope>NUCLEOTIDE SEQUENCE</scope>
    <source>
        <strain evidence="3">HANA158</strain>
        <strain evidence="4">HANA187</strain>
    </source>
</reference>
<accession>Q9DQ83</accession>
<protein>
    <submittedName>
        <fullName evidence="2">p6</fullName>
    </submittedName>
</protein>
<keyword evidence="5" id="KW-1185">Reference proteome</keyword>
<keyword evidence="1" id="KW-1133">Transmembrane helix</keyword>